<dbReference type="GO" id="GO:0019594">
    <property type="term" value="P:mannitol metabolic process"/>
    <property type="evidence" value="ECO:0007669"/>
    <property type="project" value="UniProtKB-ARBA"/>
</dbReference>
<comment type="similarity">
    <text evidence="1">Belongs to the short-chain dehydrogenases/reductases (SDR) family.</text>
</comment>
<dbReference type="PANTHER" id="PTHR43008">
    <property type="entry name" value="BENZIL REDUCTASE"/>
    <property type="match status" value="1"/>
</dbReference>
<evidence type="ECO:0000256" key="4">
    <source>
        <dbReference type="ARBA" id="ARBA00023002"/>
    </source>
</evidence>
<dbReference type="GO" id="GO:0050664">
    <property type="term" value="F:oxidoreductase activity, acting on NAD(P)H, oxygen as acceptor"/>
    <property type="evidence" value="ECO:0007669"/>
    <property type="project" value="TreeGrafter"/>
</dbReference>
<evidence type="ECO:0000256" key="2">
    <source>
        <dbReference type="ARBA" id="ARBA00022737"/>
    </source>
</evidence>
<dbReference type="Gene3D" id="1.25.40.20">
    <property type="entry name" value="Ankyrin repeat-containing domain"/>
    <property type="match status" value="1"/>
</dbReference>
<feature type="compositionally biased region" description="Basic and acidic residues" evidence="5">
    <location>
        <begin position="1242"/>
        <end position="1254"/>
    </location>
</feature>
<evidence type="ECO:0000313" key="7">
    <source>
        <dbReference type="EMBL" id="CAG9990569.1"/>
    </source>
</evidence>
<dbReference type="Gene3D" id="3.40.50.720">
    <property type="entry name" value="NAD(P)-binding Rossmann-like Domain"/>
    <property type="match status" value="1"/>
</dbReference>
<dbReference type="SUPFAM" id="SSF53474">
    <property type="entry name" value="alpha/beta-Hydrolases"/>
    <property type="match status" value="1"/>
</dbReference>
<dbReference type="FunFam" id="3.40.50.720:FF:000090">
    <property type="entry name" value="NADP-dependent mannitol dehydrogenase"/>
    <property type="match status" value="1"/>
</dbReference>
<keyword evidence="4" id="KW-0560">Oxidoreductase</keyword>
<protein>
    <recommendedName>
        <fullName evidence="6">Nephrocystin 3-like N-terminal domain-containing protein</fullName>
    </recommendedName>
</protein>
<reference evidence="7" key="1">
    <citation type="submission" date="2021-10" db="EMBL/GenBank/DDBJ databases">
        <authorList>
            <person name="Piombo E."/>
        </authorList>
    </citation>
    <scope>NUCLEOTIDE SEQUENCE</scope>
</reference>
<dbReference type="InterPro" id="IPR020904">
    <property type="entry name" value="Sc_DH/Rdtase_CS"/>
</dbReference>
<dbReference type="InterPro" id="IPR036770">
    <property type="entry name" value="Ankyrin_rpt-contain_sf"/>
</dbReference>
<name>A0A9N9UKH6_9HYPO</name>
<dbReference type="OrthoDB" id="1658288at2759"/>
<dbReference type="InterPro" id="IPR029058">
    <property type="entry name" value="AB_hydrolase_fold"/>
</dbReference>
<dbReference type="SUPFAM" id="SSF51735">
    <property type="entry name" value="NAD(P)-binding Rossmann-fold domains"/>
    <property type="match status" value="1"/>
</dbReference>
<dbReference type="PANTHER" id="PTHR43008:SF1">
    <property type="entry name" value="NADP-DEPENDENT MANNITOL DEHYDROGENASE-RELATED"/>
    <property type="match status" value="1"/>
</dbReference>
<evidence type="ECO:0000259" key="6">
    <source>
        <dbReference type="Pfam" id="PF24883"/>
    </source>
</evidence>
<sequence>MDYSEWTRQVFRLRKLPSRVRAPSEAAVLLEGALSTAPGSVVVYSVAETADRWESPKTKVATLQFTAVPSSLNGSLKAKEWEIPSVDAPGGVLILDTHFEGMTVLHDADLGTHHTDLIAISGLASHPFGSWQPRGHNKTFMWIRDELPRSIPGVRTIIYGYDSQLLGSQSFQTIGDISLGLLPQLHAGGWSLTTSKPIIFLAHSLGGIVLKDAIVLMADRENFSPILNNIKGIMMFGVPSLGMHQSHLQAMVEGQANETLVQDLSRENGSSYLRQLNKAFDGLSFLKTTCIYWAYETQETPTAVLQNDGSWSRNGTPAVLVNPDSATCHNNTKNKLSTIPINKNHSNMVKFSRGDKDLGSILSYVSELSAKNRSSGSPLTLDLPGITQDNATEANTGLGRIKTLTEDQETLQDMCKTFSSVEGFYLEVHSPELDFRVNQIEDPFQNTFSWIFDLPLFYNWIQEGSGLFWISGKPGSGKSTLMKYIYRSQQTWELMHDWRRASNAIEEVATGFFFHYRGTTLQKSFEGVLRSLIIQILAPYYEKFQPLWKRTRIFEQEWLELVKRKETLEEKETEIRNQIDKSIGESKVVTSRIPVESTTSTGSTEESPDQQLTTIQTSLKSLEAEFLAAKEKLPSLIEELKTSKSTPGTSFFLGAIEEFHQCGDGLITKLERTLHNLLDHEIIQMDMIIFLDALDEFAGHADVICRFLKGLTQNVPTRRSRIKICFSSRPSDIFQSHFSGLPGFRLHEQTRSDIEEYATSKLANSPVASPSIIKLIISRAQGVFLWVSLAVKELLDTISSSETDVSTKSLEKRLLQLPDDLFDFYELIIERISKPNRRYTYALLELIIRQRDPPASISYIHWAVLFSGFSSQDELSYTLLASLHNGERDAQNDFVTWSGGLVEIKGECPQLMHQTVLEFVMGLGFKTIVLGDIATIVVENGHSFHAKYLALMSASRELDVSEQHRKEFLYHATRSELTTGNSQLEFFDTIPQHQWQSLKELSVSNYHEFESAESNLLLLVMSSGLALCLRDWLVEHSLRMRRLQATNQMPLLRQIFKPHDGMMSESYLTIVRLLLGNGYDLNKDPGFFNRILTQLWTVEMREDKSRVYFSESALYTLFRLALEHGQDINASISVSEAVEDVRSGKPLHMATISVASELIEHGADPNVTDALSRTPMDWVVNPPYNLSNFKSREWILEYRFRMCGILLKAGGLPKQSDSSWANLMDDFEKGGHDTTSLREQYKHLSERLRPRENSDVSGPGPNNDGRTTSMDYPGPRASSPANMSMSIEDAAKTRPGFPRPFPNTPNNVLEQLSLKGKVIVVTGAADGIGLAVAEAMAEAGGHVALWFNSNDAAIFRAKELANAHGIKSIAFKVDVSNTEQIESGLAAVVKEFGKIDVFVANAGLALCKPILEQTLDEYRKQMSVNVDGVVYCSKSVGAIFKQQGFGNLIITSSMSAHIVNVPVDQPVYNATKAFVTHFGKCLAREWRDFARVNIVSPGFFDTKMGAGPEGLQEAYRMSTLGRQGHVKEIKGLYLYLASDASTYMTGSDVLIDGGYVLP</sequence>
<evidence type="ECO:0000256" key="5">
    <source>
        <dbReference type="SAM" id="MobiDB-lite"/>
    </source>
</evidence>
<keyword evidence="3" id="KW-0521">NADP</keyword>
<dbReference type="GO" id="GO:0050085">
    <property type="term" value="F:mannitol 2-dehydrogenase (NADP+) activity"/>
    <property type="evidence" value="ECO:0007669"/>
    <property type="project" value="UniProtKB-ARBA"/>
</dbReference>
<dbReference type="Pfam" id="PF24883">
    <property type="entry name" value="NPHP3_N"/>
    <property type="match status" value="1"/>
</dbReference>
<feature type="domain" description="Nephrocystin 3-like N-terminal" evidence="6">
    <location>
        <begin position="446"/>
        <end position="547"/>
    </location>
</feature>
<dbReference type="Proteomes" id="UP000754883">
    <property type="component" value="Unassembled WGS sequence"/>
</dbReference>
<dbReference type="PRINTS" id="PR00081">
    <property type="entry name" value="GDHRDH"/>
</dbReference>
<dbReference type="PROSITE" id="PS00061">
    <property type="entry name" value="ADH_SHORT"/>
    <property type="match status" value="1"/>
</dbReference>
<accession>A0A9N9UKH6</accession>
<dbReference type="EMBL" id="CABFNO020001473">
    <property type="protein sequence ID" value="CAG9990569.1"/>
    <property type="molecule type" value="Genomic_DNA"/>
</dbReference>
<evidence type="ECO:0000256" key="3">
    <source>
        <dbReference type="ARBA" id="ARBA00022857"/>
    </source>
</evidence>
<comment type="caution">
    <text evidence="7">The sequence shown here is derived from an EMBL/GenBank/DDBJ whole genome shotgun (WGS) entry which is preliminary data.</text>
</comment>
<evidence type="ECO:0000256" key="1">
    <source>
        <dbReference type="ARBA" id="ARBA00006484"/>
    </source>
</evidence>
<evidence type="ECO:0000313" key="8">
    <source>
        <dbReference type="Proteomes" id="UP000754883"/>
    </source>
</evidence>
<organism evidence="7 8">
    <name type="scientific">Clonostachys byssicola</name>
    <dbReference type="NCBI Taxonomy" id="160290"/>
    <lineage>
        <taxon>Eukaryota</taxon>
        <taxon>Fungi</taxon>
        <taxon>Dikarya</taxon>
        <taxon>Ascomycota</taxon>
        <taxon>Pezizomycotina</taxon>
        <taxon>Sordariomycetes</taxon>
        <taxon>Hypocreomycetidae</taxon>
        <taxon>Hypocreales</taxon>
        <taxon>Bionectriaceae</taxon>
        <taxon>Clonostachys</taxon>
    </lineage>
</organism>
<dbReference type="SUPFAM" id="SSF48403">
    <property type="entry name" value="Ankyrin repeat"/>
    <property type="match status" value="1"/>
</dbReference>
<feature type="region of interest" description="Disordered" evidence="5">
    <location>
        <begin position="1242"/>
        <end position="1283"/>
    </location>
</feature>
<proteinExistence type="inferred from homology"/>
<dbReference type="InterPro" id="IPR027417">
    <property type="entry name" value="P-loop_NTPase"/>
</dbReference>
<dbReference type="Pfam" id="PF13561">
    <property type="entry name" value="adh_short_C2"/>
    <property type="match status" value="1"/>
</dbReference>
<keyword evidence="2" id="KW-0677">Repeat</keyword>
<dbReference type="InterPro" id="IPR002347">
    <property type="entry name" value="SDR_fam"/>
</dbReference>
<dbReference type="SUPFAM" id="SSF52540">
    <property type="entry name" value="P-loop containing nucleoside triphosphate hydrolases"/>
    <property type="match status" value="1"/>
</dbReference>
<dbReference type="InterPro" id="IPR036291">
    <property type="entry name" value="NAD(P)-bd_dom_sf"/>
</dbReference>
<gene>
    <name evidence="7" type="ORF">CBYS24578_00013873</name>
</gene>
<keyword evidence="8" id="KW-1185">Reference proteome</keyword>
<dbReference type="InterPro" id="IPR056884">
    <property type="entry name" value="NPHP3-like_N"/>
</dbReference>